<reference evidence="1 2" key="1">
    <citation type="submission" date="2015-01" db="EMBL/GenBank/DDBJ databases">
        <title>Evolution of Trichinella species and genotypes.</title>
        <authorList>
            <person name="Korhonen P.K."/>
            <person name="Edoardo P."/>
            <person name="Giuseppe L.R."/>
            <person name="Gasser R.B."/>
        </authorList>
    </citation>
    <scope>NUCLEOTIDE SEQUENCE [LARGE SCALE GENOMIC DNA]</scope>
    <source>
        <strain evidence="1">ISS13</strain>
    </source>
</reference>
<dbReference type="Proteomes" id="UP000054632">
    <property type="component" value="Unassembled WGS sequence"/>
</dbReference>
<sequence length="129" mass="14659">MQIFTSPQAMPQAMPQAEYQNFRIFQNIAPGFALRHCPRANKNLHIPSGHASALKHGLRGKYANLFDLRHSLEKYANFYLPLSYAPGYASGRISNFPEFSEFFRNLAPGVAPRLRHRVNQNLHMPSGYA</sequence>
<dbReference type="AlphaFoldDB" id="A0A0V1E5J8"/>
<dbReference type="EMBL" id="JYDR01000097">
    <property type="protein sequence ID" value="KRY69125.1"/>
    <property type="molecule type" value="Genomic_DNA"/>
</dbReference>
<organism evidence="1 2">
    <name type="scientific">Trichinella pseudospiralis</name>
    <name type="common">Parasitic roundworm</name>
    <dbReference type="NCBI Taxonomy" id="6337"/>
    <lineage>
        <taxon>Eukaryota</taxon>
        <taxon>Metazoa</taxon>
        <taxon>Ecdysozoa</taxon>
        <taxon>Nematoda</taxon>
        <taxon>Enoplea</taxon>
        <taxon>Dorylaimia</taxon>
        <taxon>Trichinellida</taxon>
        <taxon>Trichinellidae</taxon>
        <taxon>Trichinella</taxon>
    </lineage>
</organism>
<protein>
    <submittedName>
        <fullName evidence="1">Uncharacterized protein</fullName>
    </submittedName>
</protein>
<comment type="caution">
    <text evidence="1">The sequence shown here is derived from an EMBL/GenBank/DDBJ whole genome shotgun (WGS) entry which is preliminary data.</text>
</comment>
<name>A0A0V1E5J8_TRIPS</name>
<proteinExistence type="predicted"/>
<evidence type="ECO:0000313" key="2">
    <source>
        <dbReference type="Proteomes" id="UP000054632"/>
    </source>
</evidence>
<gene>
    <name evidence="1" type="ORF">T4A_12245</name>
</gene>
<evidence type="ECO:0000313" key="1">
    <source>
        <dbReference type="EMBL" id="KRY69125.1"/>
    </source>
</evidence>
<accession>A0A0V1E5J8</accession>